<dbReference type="EMBL" id="JBBEGM010000006">
    <property type="protein sequence ID" value="MEJ2862572.1"/>
    <property type="molecule type" value="Genomic_DNA"/>
</dbReference>
<dbReference type="Proteomes" id="UP001369736">
    <property type="component" value="Unassembled WGS sequence"/>
</dbReference>
<accession>A0ABU8M6A3</accession>
<proteinExistence type="predicted"/>
<gene>
    <name evidence="2" type="ORF">WCD58_15475</name>
</gene>
<dbReference type="InterPro" id="IPR006531">
    <property type="entry name" value="Gp5/Vgr_OB"/>
</dbReference>
<feature type="domain" description="Gp5/Type VI secretion system Vgr protein OB-fold" evidence="1">
    <location>
        <begin position="8"/>
        <end position="82"/>
    </location>
</feature>
<keyword evidence="3" id="KW-1185">Reference proteome</keyword>
<evidence type="ECO:0000313" key="3">
    <source>
        <dbReference type="Proteomes" id="UP001369736"/>
    </source>
</evidence>
<dbReference type="RefSeq" id="WP_337703953.1">
    <property type="nucleotide sequence ID" value="NZ_JBBEGM010000006.1"/>
</dbReference>
<evidence type="ECO:0000259" key="1">
    <source>
        <dbReference type="Pfam" id="PF04717"/>
    </source>
</evidence>
<sequence>MREFFGKYRGRVENNRDPQFRGRVQVSVPRVLGDGHLSWAEPCVPYAGPGQGFHAVPPTGAAVWIEFEAGDPRHPILAGGRWEAGQPPAGGMPTVKVWKSEAITITLDDLPGSGGFTVAVDPPAVPLPVTLAMTRNGIELSVGASSVVLDGTSVKINKDALVVT</sequence>
<dbReference type="Gene3D" id="2.40.50.230">
    <property type="entry name" value="Gp5 N-terminal domain"/>
    <property type="match status" value="1"/>
</dbReference>
<dbReference type="SUPFAM" id="SSF69255">
    <property type="entry name" value="gp5 N-terminal domain-like"/>
    <property type="match status" value="1"/>
</dbReference>
<comment type="caution">
    <text evidence="2">The sequence shown here is derived from an EMBL/GenBank/DDBJ whole genome shotgun (WGS) entry which is preliminary data.</text>
</comment>
<evidence type="ECO:0000313" key="2">
    <source>
        <dbReference type="EMBL" id="MEJ2862572.1"/>
    </source>
</evidence>
<protein>
    <submittedName>
        <fullName evidence="2">Phage baseplate assembly protein V</fullName>
    </submittedName>
</protein>
<organism evidence="2 3">
    <name type="scientific">Actinomycetospora flava</name>
    <dbReference type="NCBI Taxonomy" id="3129232"/>
    <lineage>
        <taxon>Bacteria</taxon>
        <taxon>Bacillati</taxon>
        <taxon>Actinomycetota</taxon>
        <taxon>Actinomycetes</taxon>
        <taxon>Pseudonocardiales</taxon>
        <taxon>Pseudonocardiaceae</taxon>
        <taxon>Actinomycetospora</taxon>
    </lineage>
</organism>
<name>A0ABU8M6A3_9PSEU</name>
<dbReference type="Pfam" id="PF04717">
    <property type="entry name" value="Phage_base_V"/>
    <property type="match status" value="1"/>
</dbReference>
<reference evidence="2 3" key="1">
    <citation type="submission" date="2024-03" db="EMBL/GenBank/DDBJ databases">
        <title>Actinomycetospora sp. OC33-EN07, a novel actinomycete isolated from wild orchid (Aerides multiflora).</title>
        <authorList>
            <person name="Suriyachadkun C."/>
        </authorList>
    </citation>
    <scope>NUCLEOTIDE SEQUENCE [LARGE SCALE GENOMIC DNA]</scope>
    <source>
        <strain evidence="2 3">OC33-EN07</strain>
    </source>
</reference>
<dbReference type="InterPro" id="IPR037026">
    <property type="entry name" value="Vgr_OB-fold_dom_sf"/>
</dbReference>